<proteinExistence type="predicted"/>
<evidence type="ECO:0000313" key="1">
    <source>
        <dbReference type="EMBL" id="KEQ11239.1"/>
    </source>
</evidence>
<accession>A0A081MYG6</accession>
<keyword evidence="2" id="KW-1185">Reference proteome</keyword>
<sequence length="210" mass="24185">MKWFRHHTDVSSRDFIKTLQNEYGLNGYARYIKVLELVAGRMTEADQCDLTLTWAEWEQKLAGKRRQLQMFFEFCHERGVFIIEVTGQHLKTKCPELLNLRDFHTKNLQAAGKKTPSLAPQTSENTNQLFTSADEWAQWCTGELSYTERKVNSAENQRQFRLWVASNVTTDEVCQAVDIAISAGTGIEATDLHKLVAQIRKQKLEEAKQC</sequence>
<protein>
    <submittedName>
        <fullName evidence="1">Uncharacterized protein</fullName>
    </submittedName>
</protein>
<comment type="caution">
    <text evidence="1">The sequence shown here is derived from an EMBL/GenBank/DDBJ whole genome shotgun (WGS) entry which is preliminary data.</text>
</comment>
<evidence type="ECO:0000313" key="2">
    <source>
        <dbReference type="Proteomes" id="UP000028006"/>
    </source>
</evidence>
<organism evidence="1 2">
    <name type="scientific">Endozoicomonas montiporae</name>
    <dbReference type="NCBI Taxonomy" id="1027273"/>
    <lineage>
        <taxon>Bacteria</taxon>
        <taxon>Pseudomonadati</taxon>
        <taxon>Pseudomonadota</taxon>
        <taxon>Gammaproteobacteria</taxon>
        <taxon>Oceanospirillales</taxon>
        <taxon>Endozoicomonadaceae</taxon>
        <taxon>Endozoicomonas</taxon>
    </lineage>
</organism>
<gene>
    <name evidence="1" type="ORF">GZ77_26430</name>
</gene>
<dbReference type="AlphaFoldDB" id="A0A081MYG6"/>
<dbReference type="RefSeq" id="WP_034880231.1">
    <property type="nucleotide sequence ID" value="NZ_JOKG01000011.1"/>
</dbReference>
<reference evidence="1 2" key="1">
    <citation type="submission" date="2014-06" db="EMBL/GenBank/DDBJ databases">
        <title>Whole Genome Sequences of Three Symbiotic Endozoicomonas Bacteria.</title>
        <authorList>
            <person name="Neave M.J."/>
            <person name="Apprill A."/>
            <person name="Voolstra C.R."/>
        </authorList>
    </citation>
    <scope>NUCLEOTIDE SEQUENCE [LARGE SCALE GENOMIC DNA]</scope>
    <source>
        <strain evidence="1 2">LMG 24815</strain>
    </source>
</reference>
<dbReference type="EMBL" id="JOKG01000011">
    <property type="protein sequence ID" value="KEQ11239.1"/>
    <property type="molecule type" value="Genomic_DNA"/>
</dbReference>
<dbReference type="Proteomes" id="UP000028006">
    <property type="component" value="Unassembled WGS sequence"/>
</dbReference>
<name>A0A081MYG6_9GAMM</name>